<feature type="compositionally biased region" description="Basic and acidic residues" evidence="1">
    <location>
        <begin position="1"/>
        <end position="10"/>
    </location>
</feature>
<sequence length="276" mass="31406">MTTDAQKPHAIEPFSDQQASNDVPVTDLTHDKDLYVVYPIHIEQFMERFQLRALEMSNLLGFPSVQEWYKVHKNPHERIRNTNVCNLLRAYTEHPEWLKSTQFSFAKVTERIQKVLASHGYEKQHEVDYFICQVFDKSQSVLGNWVTGTTAPDQASQRVSELIMELNDDDLFEFISDARLATIPQVLGRDVTVYHTKSGERRYSAQGTDDLYTLAEIARASPLPGARRSAKDYPPALSEPRTTVIEGSATQETHETEVAKKHTKGLPWIQSAASKT</sequence>
<evidence type="ECO:0000313" key="2">
    <source>
        <dbReference type="EMBL" id="RCV93832.1"/>
    </source>
</evidence>
<feature type="region of interest" description="Disordered" evidence="1">
    <location>
        <begin position="1"/>
        <end position="23"/>
    </location>
</feature>
<dbReference type="RefSeq" id="WP_114485160.1">
    <property type="nucleotide sequence ID" value="NZ_CBCSHM010000001.1"/>
</dbReference>
<reference evidence="2 3" key="1">
    <citation type="submission" date="2018-07" db="EMBL/GenBank/DDBJ databases">
        <title>Halomonas rutogse sp. nov., isolated from Lake TangqianCo on Tibetan Plateau.</title>
        <authorList>
            <person name="Lu H."/>
            <person name="Xing P."/>
            <person name="Wu Q."/>
        </authorList>
    </citation>
    <scope>NUCLEOTIDE SEQUENCE [LARGE SCALE GENOMIC DNA]</scope>
    <source>
        <strain evidence="2 3">TQ8S</strain>
    </source>
</reference>
<dbReference type="Proteomes" id="UP000253204">
    <property type="component" value="Unassembled WGS sequence"/>
</dbReference>
<accession>A0A368UBQ0</accession>
<feature type="region of interest" description="Disordered" evidence="1">
    <location>
        <begin position="223"/>
        <end position="276"/>
    </location>
</feature>
<organism evidence="2 3">
    <name type="scientific">Vreelandella rituensis</name>
    <dbReference type="NCBI Taxonomy" id="2282306"/>
    <lineage>
        <taxon>Bacteria</taxon>
        <taxon>Pseudomonadati</taxon>
        <taxon>Pseudomonadota</taxon>
        <taxon>Gammaproteobacteria</taxon>
        <taxon>Oceanospirillales</taxon>
        <taxon>Halomonadaceae</taxon>
        <taxon>Vreelandella</taxon>
    </lineage>
</organism>
<name>A0A368UBQ0_9GAMM</name>
<proteinExistence type="predicted"/>
<evidence type="ECO:0000313" key="3">
    <source>
        <dbReference type="Proteomes" id="UP000253204"/>
    </source>
</evidence>
<protein>
    <submittedName>
        <fullName evidence="2">Uncharacterized protein</fullName>
    </submittedName>
</protein>
<gene>
    <name evidence="2" type="ORF">DU506_01355</name>
</gene>
<dbReference type="AlphaFoldDB" id="A0A368UBQ0"/>
<evidence type="ECO:0000256" key="1">
    <source>
        <dbReference type="SAM" id="MobiDB-lite"/>
    </source>
</evidence>
<keyword evidence="3" id="KW-1185">Reference proteome</keyword>
<comment type="caution">
    <text evidence="2">The sequence shown here is derived from an EMBL/GenBank/DDBJ whole genome shotgun (WGS) entry which is preliminary data.</text>
</comment>
<dbReference type="EMBL" id="QPIJ01000001">
    <property type="protein sequence ID" value="RCV93832.1"/>
    <property type="molecule type" value="Genomic_DNA"/>
</dbReference>